<evidence type="ECO:0000256" key="1">
    <source>
        <dbReference type="ARBA" id="ARBA00006484"/>
    </source>
</evidence>
<keyword evidence="2" id="KW-0560">Oxidoreductase</keyword>
<dbReference type="AlphaFoldDB" id="A0A6J5Y907"/>
<dbReference type="PRINTS" id="PR00081">
    <property type="entry name" value="GDHRDH"/>
</dbReference>
<dbReference type="Gene3D" id="3.40.50.720">
    <property type="entry name" value="NAD(P)-binding Rossmann-like Domain"/>
    <property type="match status" value="1"/>
</dbReference>
<dbReference type="InterPro" id="IPR036291">
    <property type="entry name" value="NAD(P)-bd_dom_sf"/>
</dbReference>
<dbReference type="InterPro" id="IPR020904">
    <property type="entry name" value="Sc_DH/Rdtase_CS"/>
</dbReference>
<dbReference type="EMBL" id="CAFBNC010000034">
    <property type="protein sequence ID" value="CAB4934663.1"/>
    <property type="molecule type" value="Genomic_DNA"/>
</dbReference>
<evidence type="ECO:0000313" key="5">
    <source>
        <dbReference type="EMBL" id="CAB4934663.1"/>
    </source>
</evidence>
<sequence length="302" mass="31240">MTDIGFDGKVAIITGAGGGLGREHALELARRGARLVINDLGGSVGGEGGDAGPAQRVAQEIIDLGGEAVADTNSVATAEGGKAVVQTAVDAFGTVDIVVNNAGILRDKSFHNLTPEMIEAVIDVHLLGAFYVTQPAYLIMKEKGYGRIVSTSSNSGVLGNFGQANYGAAKMGLVGFTRVIAIEGRKNGIKANAIAPVALTRMTEEMFGSVGESLDPKLVSPLVAYLASEACDVSGEVYSAAGGIISRFFIGLTPGYYNPNLTAEDIATNWDIIRDEEGYIVPDDSSGEISKIVKTVLGGGEN</sequence>
<evidence type="ECO:0000256" key="2">
    <source>
        <dbReference type="ARBA" id="ARBA00023002"/>
    </source>
</evidence>
<accession>A0A6J5Y907</accession>
<gene>
    <name evidence="4" type="ORF">UFOPK1392_00376</name>
    <name evidence="5" type="ORF">UFOPK3733_00886</name>
</gene>
<dbReference type="GO" id="GO:0016491">
    <property type="term" value="F:oxidoreductase activity"/>
    <property type="evidence" value="ECO:0007669"/>
    <property type="project" value="UniProtKB-KW"/>
</dbReference>
<evidence type="ECO:0000313" key="4">
    <source>
        <dbReference type="EMBL" id="CAB4322640.1"/>
    </source>
</evidence>
<dbReference type="SUPFAM" id="SSF51735">
    <property type="entry name" value="NAD(P)-binding Rossmann-fold domains"/>
    <property type="match status" value="1"/>
</dbReference>
<dbReference type="SMART" id="SM00822">
    <property type="entry name" value="PKS_KR"/>
    <property type="match status" value="1"/>
</dbReference>
<dbReference type="PANTHER" id="PTHR45024:SF2">
    <property type="entry name" value="SCP2 DOMAIN-CONTAINING PROTEIN"/>
    <property type="match status" value="1"/>
</dbReference>
<dbReference type="Pfam" id="PF00106">
    <property type="entry name" value="adh_short"/>
    <property type="match status" value="1"/>
</dbReference>
<dbReference type="PANTHER" id="PTHR45024">
    <property type="entry name" value="DEHYDROGENASES, SHORT CHAIN"/>
    <property type="match status" value="1"/>
</dbReference>
<comment type="similarity">
    <text evidence="1">Belongs to the short-chain dehydrogenases/reductases (SDR) family.</text>
</comment>
<dbReference type="PROSITE" id="PS00061">
    <property type="entry name" value="ADH_SHORT"/>
    <property type="match status" value="1"/>
</dbReference>
<dbReference type="PRINTS" id="PR00080">
    <property type="entry name" value="SDRFAMILY"/>
</dbReference>
<protein>
    <submittedName>
        <fullName evidence="4">Unannotated protein</fullName>
    </submittedName>
</protein>
<dbReference type="InterPro" id="IPR002347">
    <property type="entry name" value="SDR_fam"/>
</dbReference>
<evidence type="ECO:0000259" key="3">
    <source>
        <dbReference type="SMART" id="SM00822"/>
    </source>
</evidence>
<reference evidence="4" key="1">
    <citation type="submission" date="2020-05" db="EMBL/GenBank/DDBJ databases">
        <authorList>
            <person name="Chiriac C."/>
            <person name="Salcher M."/>
            <person name="Ghai R."/>
            <person name="Kavagutti S V."/>
        </authorList>
    </citation>
    <scope>NUCLEOTIDE SEQUENCE</scope>
</reference>
<feature type="domain" description="Ketoreductase" evidence="3">
    <location>
        <begin position="9"/>
        <end position="200"/>
    </location>
</feature>
<proteinExistence type="inferred from homology"/>
<dbReference type="InterPro" id="IPR051687">
    <property type="entry name" value="Peroxisomal_Beta-Oxidation"/>
</dbReference>
<dbReference type="InterPro" id="IPR057326">
    <property type="entry name" value="KR_dom"/>
</dbReference>
<organism evidence="4">
    <name type="scientific">freshwater metagenome</name>
    <dbReference type="NCBI Taxonomy" id="449393"/>
    <lineage>
        <taxon>unclassified sequences</taxon>
        <taxon>metagenomes</taxon>
        <taxon>ecological metagenomes</taxon>
    </lineage>
</organism>
<name>A0A6J5Y907_9ZZZZ</name>
<dbReference type="EMBL" id="CAEMXZ010000010">
    <property type="protein sequence ID" value="CAB4322640.1"/>
    <property type="molecule type" value="Genomic_DNA"/>
</dbReference>